<comment type="caution">
    <text evidence="3">The sequence shown here is derived from an EMBL/GenBank/DDBJ whole genome shotgun (WGS) entry which is preliminary data.</text>
</comment>
<feature type="compositionally biased region" description="Acidic residues" evidence="2">
    <location>
        <begin position="191"/>
        <end position="204"/>
    </location>
</feature>
<evidence type="ECO:0000256" key="1">
    <source>
        <dbReference type="SAM" id="Coils"/>
    </source>
</evidence>
<reference evidence="3" key="1">
    <citation type="submission" date="2023-07" db="EMBL/GenBank/DDBJ databases">
        <title>A chromosome-level genome assembly of Lolium multiflorum.</title>
        <authorList>
            <person name="Chen Y."/>
            <person name="Copetti D."/>
            <person name="Kolliker R."/>
            <person name="Studer B."/>
        </authorList>
    </citation>
    <scope>NUCLEOTIDE SEQUENCE</scope>
    <source>
        <strain evidence="3">02402/16</strain>
        <tissue evidence="3">Leaf</tissue>
    </source>
</reference>
<organism evidence="3 4">
    <name type="scientific">Lolium multiflorum</name>
    <name type="common">Italian ryegrass</name>
    <name type="synonym">Lolium perenne subsp. multiflorum</name>
    <dbReference type="NCBI Taxonomy" id="4521"/>
    <lineage>
        <taxon>Eukaryota</taxon>
        <taxon>Viridiplantae</taxon>
        <taxon>Streptophyta</taxon>
        <taxon>Embryophyta</taxon>
        <taxon>Tracheophyta</taxon>
        <taxon>Spermatophyta</taxon>
        <taxon>Magnoliopsida</taxon>
        <taxon>Liliopsida</taxon>
        <taxon>Poales</taxon>
        <taxon>Poaceae</taxon>
        <taxon>BOP clade</taxon>
        <taxon>Pooideae</taxon>
        <taxon>Poodae</taxon>
        <taxon>Poeae</taxon>
        <taxon>Poeae Chloroplast Group 2 (Poeae type)</taxon>
        <taxon>Loliodinae</taxon>
        <taxon>Loliinae</taxon>
        <taxon>Lolium</taxon>
    </lineage>
</organism>
<gene>
    <name evidence="3" type="ORF">QYE76_063654</name>
</gene>
<proteinExistence type="predicted"/>
<evidence type="ECO:0000313" key="3">
    <source>
        <dbReference type="EMBL" id="KAK1645849.1"/>
    </source>
</evidence>
<accession>A0AAD8S5Z3</accession>
<feature type="compositionally biased region" description="Acidic residues" evidence="2">
    <location>
        <begin position="212"/>
        <end position="224"/>
    </location>
</feature>
<feature type="region of interest" description="Disordered" evidence="2">
    <location>
        <begin position="290"/>
        <end position="340"/>
    </location>
</feature>
<dbReference type="AlphaFoldDB" id="A0AAD8S5Z3"/>
<dbReference type="Proteomes" id="UP001231189">
    <property type="component" value="Unassembled WGS sequence"/>
</dbReference>
<name>A0AAD8S5Z3_LOLMU</name>
<dbReference type="EMBL" id="JAUUTY010000004">
    <property type="protein sequence ID" value="KAK1645849.1"/>
    <property type="molecule type" value="Genomic_DNA"/>
</dbReference>
<feature type="region of interest" description="Disordered" evidence="2">
    <location>
        <begin position="63"/>
        <end position="276"/>
    </location>
</feature>
<evidence type="ECO:0000313" key="4">
    <source>
        <dbReference type="Proteomes" id="UP001231189"/>
    </source>
</evidence>
<feature type="coiled-coil region" evidence="1">
    <location>
        <begin position="385"/>
        <end position="419"/>
    </location>
</feature>
<keyword evidence="1" id="KW-0175">Coiled coil</keyword>
<sequence>MYADDNDGQMFKYLDMFACIEECDKWKEVRKNLAKGEQYEEETSIARGEEEQLDVKMDVKLDMELDMKTPHGRTSEEREACARGDVTPAGPDTGRGRRHAGAPGPGPVQPGGTPDPPRRQPGAMLPTGRGTAEHFRHPVSTRRQVRFEPDRPVPDPVDRPPDRPSPSLSRPDLFWAPIVAQCYPPPPESGVEPEDDDDDSEETEDVQHALEDSDVEEEDATDDDAFIRSRRRKQVNDDFITTAESSPSGQDDDAIGTSSPPPIQESSTGFFAAEDDLDLSDDDVPLAKRAKLSVGKTASAKEPNPSPAKSTPPTRTVVEKIPMSKVIPPGDAPTSSAGRDHPIYATVDAVVDFAEQFTRLEAENTQLRKTVKSSADQVLEANGLATDAKNENALLKEELKKLKQQMKDEQDARRAAAVATDKKEGVLRESVKDLLGRIHDTSDALSLAAESNVQVLGLLQKTKGALSRLYSMIFPKQKQDKSLGEMADAFLVDSSEPVEVLKRRSRLFGAVLTFQLLMGHGMGSDLEKLSKALPVGDDNHLVDLEPFKRSAVTCANQLLKLVDEAQAKPIPESAPGSSSANP</sequence>
<feature type="compositionally biased region" description="Basic and acidic residues" evidence="2">
    <location>
        <begin position="63"/>
        <end position="82"/>
    </location>
</feature>
<feature type="compositionally biased region" description="Basic and acidic residues" evidence="2">
    <location>
        <begin position="145"/>
        <end position="162"/>
    </location>
</feature>
<evidence type="ECO:0000256" key="2">
    <source>
        <dbReference type="SAM" id="MobiDB-lite"/>
    </source>
</evidence>
<keyword evidence="4" id="KW-1185">Reference proteome</keyword>
<protein>
    <submittedName>
        <fullName evidence="3">Uncharacterized protein</fullName>
    </submittedName>
</protein>